<feature type="domain" description="DOD-type homing endonuclease" evidence="1">
    <location>
        <begin position="215"/>
        <end position="370"/>
    </location>
</feature>
<dbReference type="InterPro" id="IPR007868">
    <property type="entry name" value="Hom_end_hint"/>
</dbReference>
<dbReference type="FunFam" id="2.170.16.10:FF:000003">
    <property type="entry name" value="Homothallism endonuclease"/>
    <property type="match status" value="1"/>
</dbReference>
<dbReference type="SUPFAM" id="SSF51294">
    <property type="entry name" value="Hedgehog/intein (Hint) domain"/>
    <property type="match status" value="1"/>
</dbReference>
<dbReference type="Gene3D" id="2.170.16.10">
    <property type="entry name" value="Hedgehog/Intein (Hint) domain"/>
    <property type="match status" value="1"/>
</dbReference>
<dbReference type="InterPro" id="IPR036844">
    <property type="entry name" value="Hint_dom_sf"/>
</dbReference>
<dbReference type="GO" id="GO:0003677">
    <property type="term" value="F:DNA binding"/>
    <property type="evidence" value="ECO:0007669"/>
    <property type="project" value="InterPro"/>
</dbReference>
<proteinExistence type="predicted"/>
<dbReference type="InterPro" id="IPR027434">
    <property type="entry name" value="Homing_endonucl"/>
</dbReference>
<dbReference type="FunFam" id="3.10.28.10:FF:000008">
    <property type="entry name" value="Homothallism endonuclease"/>
    <property type="match status" value="1"/>
</dbReference>
<keyword evidence="3" id="KW-1185">Reference proteome</keyword>
<accession>A0A6C1DML9</accession>
<dbReference type="GO" id="GO:0016539">
    <property type="term" value="P:intein-mediated protein splicing"/>
    <property type="evidence" value="ECO:0007669"/>
    <property type="project" value="InterPro"/>
</dbReference>
<gene>
    <name evidence="2" type="ORF">GRS66_000523</name>
</gene>
<dbReference type="InterPro" id="IPR007869">
    <property type="entry name" value="Homing_endonuc_PI-Sce"/>
</dbReference>
<dbReference type="SUPFAM" id="SSF55608">
    <property type="entry name" value="Homing endonucleases"/>
    <property type="match status" value="2"/>
</dbReference>
<evidence type="ECO:0000313" key="3">
    <source>
        <dbReference type="Proteomes" id="UP000501346"/>
    </source>
</evidence>
<dbReference type="InterPro" id="IPR006142">
    <property type="entry name" value="INTEIN"/>
</dbReference>
<dbReference type="InterPro" id="IPR003587">
    <property type="entry name" value="Hint_dom_N"/>
</dbReference>
<dbReference type="PRINTS" id="PR00379">
    <property type="entry name" value="INTEIN"/>
</dbReference>
<dbReference type="Pfam" id="PF05203">
    <property type="entry name" value="Hom_end_hint"/>
    <property type="match status" value="1"/>
</dbReference>
<evidence type="ECO:0000313" key="2">
    <source>
        <dbReference type="EMBL" id="QID78318.1"/>
    </source>
</evidence>
<dbReference type="SMART" id="SM00306">
    <property type="entry name" value="HintN"/>
    <property type="match status" value="1"/>
</dbReference>
<dbReference type="EMBL" id="CP048985">
    <property type="protein sequence ID" value="QID78318.1"/>
    <property type="molecule type" value="Genomic_DNA"/>
</dbReference>
<sequence>MLSENTTILMANGEIKDIANVTANSYVMCADGSAARVINVTQGYQKIYNIQQKTKHRAFEGEPGRLDPRRRTVYQRLALQCTAGHKLSVRVPTKPLLEKSGRNATKYKVRWRNLQQCQTLDGKIIIIPKNHHKTFQMTVEGEFAAKRFIEEMERSKGEYFNFDIEVRDLDYLDAQLRISSCIRFGPVLAGNGVLSKFLTGRSDLVTPAVKSMAWMLGLWLGDDTTKEPEISVDSLDPKLMESLRENAKIWGLYLTVCDDHVPLRAKHVRLHYGDGPDENRKTRNLRKNNPFWKAVTILKFKRDLDGEKQIPEFMYGEHIEVREAFLAGLIDSDGYVVKKGEGPESYKIAIQTVYSSIMDGIVHISRSLGMSATVTTRSAREEIIEGRKVQCQFTCDCNVAGGTTLQNVLSYCRSGHKTREVPPIIKREPVYFSFTDDFQGESTVYGLTIEGHKNFLLGNKIEVKSCRGCCVGEQLKISQKKNLKHCVACPRKGIKYFYKDWSGKNRVCARCYGRYKFSGHHCINCKYVPEAREVKKAKDKGEKLGITPEGLPVKGPECIKCGGILQFDAVRGPHKSCGNNAGARIC</sequence>
<reference evidence="2 3" key="1">
    <citation type="journal article" date="2019" name="BMC Genomics">
        <title>Chromosome level assembly and comparative genome analysis confirm lager-brewing yeasts originated from a single hybridization.</title>
        <authorList>
            <person name="Salazar A.N."/>
            <person name="Gorter de Vries A.R."/>
            <person name="van den Broek M."/>
            <person name="Brouwers N."/>
            <person name="de la Torre Cortes P."/>
            <person name="Kuijpers N.G.A."/>
            <person name="Daran J.G."/>
            <person name="Abeel T."/>
        </authorList>
    </citation>
    <scope>NUCLEOTIDE SEQUENCE [LARGE SCALE GENOMIC DNA]</scope>
    <source>
        <strain evidence="2 3">CBS 1483</strain>
    </source>
</reference>
<dbReference type="GO" id="GO:0004519">
    <property type="term" value="F:endonuclease activity"/>
    <property type="evidence" value="ECO:0007669"/>
    <property type="project" value="InterPro"/>
</dbReference>
<dbReference type="Gene3D" id="3.10.28.10">
    <property type="entry name" value="Homing endonucleases"/>
    <property type="match status" value="2"/>
</dbReference>
<dbReference type="AlphaFoldDB" id="A0A6C1DML9"/>
<organism evidence="2 3">
    <name type="scientific">Saccharomyces pastorianus</name>
    <name type="common">Lager yeast</name>
    <name type="synonym">Saccharomyces cerevisiae x Saccharomyces eubayanus</name>
    <dbReference type="NCBI Taxonomy" id="27292"/>
    <lineage>
        <taxon>Eukaryota</taxon>
        <taxon>Fungi</taxon>
        <taxon>Dikarya</taxon>
        <taxon>Ascomycota</taxon>
        <taxon>Saccharomycotina</taxon>
        <taxon>Saccharomycetes</taxon>
        <taxon>Saccharomycetales</taxon>
        <taxon>Saccharomycetaceae</taxon>
        <taxon>Saccharomyces</taxon>
    </lineage>
</organism>
<evidence type="ECO:0000259" key="1">
    <source>
        <dbReference type="PROSITE" id="PS50819"/>
    </source>
</evidence>
<dbReference type="OrthoDB" id="4037793at2759"/>
<protein>
    <recommendedName>
        <fullName evidence="1">DOD-type homing endonuclease domain-containing protein</fullName>
    </recommendedName>
</protein>
<name>A0A6C1DML9_SACPS</name>
<dbReference type="InterPro" id="IPR004042">
    <property type="entry name" value="Intein_endonuc_central"/>
</dbReference>
<dbReference type="Proteomes" id="UP000501346">
    <property type="component" value="Chromosome ScIV"/>
</dbReference>
<dbReference type="Pfam" id="PF05204">
    <property type="entry name" value="Hom_end"/>
    <property type="match status" value="1"/>
</dbReference>
<dbReference type="PROSITE" id="PS50819">
    <property type="entry name" value="INTEIN_ENDONUCLEASE"/>
    <property type="match status" value="1"/>
</dbReference>